<feature type="signal peptide" evidence="1">
    <location>
        <begin position="1"/>
        <end position="26"/>
    </location>
</feature>
<sequence length="241" mass="27135">MKWKRKIVLLSAAVILCILTACSSYREFEDTMRNKLKGTVSEEEEYVNPAKIPDEDETGEKRLYHMGESVDSTSIGSSDVMRYTVKRARLVNNAYEERLTVEDFADPSLVGEDGNVSCMSNECFIVLTVDIHNVNCFGEKCVEWQIGTESGLTAKYGSLGAEACYFSGMPKPEDAGPKDFFFFVLDKGKTQTAEIGWIVPKTYLEEPLYYVISNNGGTVEDHKYILIDEIENRSEIDYEGT</sequence>
<evidence type="ECO:0000313" key="2">
    <source>
        <dbReference type="EMBL" id="HJC37995.1"/>
    </source>
</evidence>
<dbReference type="PROSITE" id="PS51257">
    <property type="entry name" value="PROKAR_LIPOPROTEIN"/>
    <property type="match status" value="1"/>
</dbReference>
<dbReference type="Pfam" id="PF16430">
    <property type="entry name" value="DUF5027"/>
    <property type="match status" value="1"/>
</dbReference>
<evidence type="ECO:0000256" key="1">
    <source>
        <dbReference type="SAM" id="SignalP"/>
    </source>
</evidence>
<reference evidence="2" key="2">
    <citation type="submission" date="2021-04" db="EMBL/GenBank/DDBJ databases">
        <authorList>
            <person name="Gilroy R."/>
        </authorList>
    </citation>
    <scope>NUCLEOTIDE SEQUENCE</scope>
    <source>
        <strain evidence="2">ChiGjej1B1-1692</strain>
    </source>
</reference>
<dbReference type="AlphaFoldDB" id="A0A9D2SXZ3"/>
<dbReference type="Proteomes" id="UP000823894">
    <property type="component" value="Unassembled WGS sequence"/>
</dbReference>
<evidence type="ECO:0008006" key="4">
    <source>
        <dbReference type="Google" id="ProtNLM"/>
    </source>
</evidence>
<protein>
    <recommendedName>
        <fullName evidence="4">DUF4352 domain-containing protein</fullName>
    </recommendedName>
</protein>
<gene>
    <name evidence="2" type="ORF">H9757_02865</name>
</gene>
<feature type="chain" id="PRO_5039261788" description="DUF4352 domain-containing protein" evidence="1">
    <location>
        <begin position="27"/>
        <end position="241"/>
    </location>
</feature>
<name>A0A9D2SXZ3_9FIRM</name>
<reference evidence="2" key="1">
    <citation type="journal article" date="2021" name="PeerJ">
        <title>Extensive microbial diversity within the chicken gut microbiome revealed by metagenomics and culture.</title>
        <authorList>
            <person name="Gilroy R."/>
            <person name="Ravi A."/>
            <person name="Getino M."/>
            <person name="Pursley I."/>
            <person name="Horton D.L."/>
            <person name="Alikhan N.F."/>
            <person name="Baker D."/>
            <person name="Gharbi K."/>
            <person name="Hall N."/>
            <person name="Watson M."/>
            <person name="Adriaenssens E.M."/>
            <person name="Foster-Nyarko E."/>
            <person name="Jarju S."/>
            <person name="Secka A."/>
            <person name="Antonio M."/>
            <person name="Oren A."/>
            <person name="Chaudhuri R.R."/>
            <person name="La Ragione R."/>
            <person name="Hildebrand F."/>
            <person name="Pallen M.J."/>
        </authorList>
    </citation>
    <scope>NUCLEOTIDE SEQUENCE</scope>
    <source>
        <strain evidence="2">ChiGjej1B1-1692</strain>
    </source>
</reference>
<accession>A0A9D2SXZ3</accession>
<dbReference type="InterPro" id="IPR032208">
    <property type="entry name" value="DUF5027"/>
</dbReference>
<dbReference type="EMBL" id="DWWK01000035">
    <property type="protein sequence ID" value="HJC37995.1"/>
    <property type="molecule type" value="Genomic_DNA"/>
</dbReference>
<comment type="caution">
    <text evidence="2">The sequence shown here is derived from an EMBL/GenBank/DDBJ whole genome shotgun (WGS) entry which is preliminary data.</text>
</comment>
<evidence type="ECO:0000313" key="3">
    <source>
        <dbReference type="Proteomes" id="UP000823894"/>
    </source>
</evidence>
<proteinExistence type="predicted"/>
<organism evidence="2 3">
    <name type="scientific">Candidatus Mediterraneibacter faecigallinarum</name>
    <dbReference type="NCBI Taxonomy" id="2838669"/>
    <lineage>
        <taxon>Bacteria</taxon>
        <taxon>Bacillati</taxon>
        <taxon>Bacillota</taxon>
        <taxon>Clostridia</taxon>
        <taxon>Lachnospirales</taxon>
        <taxon>Lachnospiraceae</taxon>
        <taxon>Mediterraneibacter</taxon>
    </lineage>
</organism>
<keyword evidence="1" id="KW-0732">Signal</keyword>